<evidence type="ECO:0000313" key="2">
    <source>
        <dbReference type="Proteomes" id="UP001597262"/>
    </source>
</evidence>
<sequence length="127" mass="14477">MICAENKSHWGDQLIAKISSVENVTWIHPDDLTPWVHADNLAEMCVLAATHPAAVNQTYNAVDGNYKENEFTVRIAHAMKKTLIIPDGNPIRMTYRCNKIKNDLGYRPIKKFEETVAQLEEQARNQN</sequence>
<organism evidence="1 2">
    <name type="scientific">Paenibacillus puldeungensis</name>
    <dbReference type="NCBI Taxonomy" id="696536"/>
    <lineage>
        <taxon>Bacteria</taxon>
        <taxon>Bacillati</taxon>
        <taxon>Bacillota</taxon>
        <taxon>Bacilli</taxon>
        <taxon>Bacillales</taxon>
        <taxon>Paenibacillaceae</taxon>
        <taxon>Paenibacillus</taxon>
    </lineage>
</organism>
<protein>
    <submittedName>
        <fullName evidence="1">NAD-dependent epimerase/dehydratase family protein</fullName>
    </submittedName>
</protein>
<proteinExistence type="predicted"/>
<reference evidence="2" key="1">
    <citation type="journal article" date="2019" name="Int. J. Syst. Evol. Microbiol.">
        <title>The Global Catalogue of Microorganisms (GCM) 10K type strain sequencing project: providing services to taxonomists for standard genome sequencing and annotation.</title>
        <authorList>
            <consortium name="The Broad Institute Genomics Platform"/>
            <consortium name="The Broad Institute Genome Sequencing Center for Infectious Disease"/>
            <person name="Wu L."/>
            <person name="Ma J."/>
        </authorList>
    </citation>
    <scope>NUCLEOTIDE SEQUENCE [LARGE SCALE GENOMIC DNA]</scope>
    <source>
        <strain evidence="2">CCUG 59189</strain>
    </source>
</reference>
<dbReference type="Gene3D" id="3.40.50.720">
    <property type="entry name" value="NAD(P)-binding Rossmann-like Domain"/>
    <property type="match status" value="1"/>
</dbReference>
<dbReference type="SUPFAM" id="SSF51735">
    <property type="entry name" value="NAD(P)-binding Rossmann-fold domains"/>
    <property type="match status" value="1"/>
</dbReference>
<dbReference type="RefSeq" id="WP_379318843.1">
    <property type="nucleotide sequence ID" value="NZ_JBHTLM010000005.1"/>
</dbReference>
<accession>A0ABW3RWE4</accession>
<dbReference type="InterPro" id="IPR036291">
    <property type="entry name" value="NAD(P)-bd_dom_sf"/>
</dbReference>
<evidence type="ECO:0000313" key="1">
    <source>
        <dbReference type="EMBL" id="MFD1176446.1"/>
    </source>
</evidence>
<name>A0ABW3RWE4_9BACL</name>
<dbReference type="Proteomes" id="UP001597262">
    <property type="component" value="Unassembled WGS sequence"/>
</dbReference>
<dbReference type="EMBL" id="JBHTLM010000005">
    <property type="protein sequence ID" value="MFD1176446.1"/>
    <property type="molecule type" value="Genomic_DNA"/>
</dbReference>
<keyword evidence="2" id="KW-1185">Reference proteome</keyword>
<gene>
    <name evidence="1" type="ORF">ACFQ3W_09045</name>
</gene>
<comment type="caution">
    <text evidence="1">The sequence shown here is derived from an EMBL/GenBank/DDBJ whole genome shotgun (WGS) entry which is preliminary data.</text>
</comment>